<protein>
    <submittedName>
        <fullName evidence="6">Rhamnolipids biosynthesis 3-oxoacyl-[acyl-carrier-protein] reductase</fullName>
    </submittedName>
</protein>
<dbReference type="PRINTS" id="PR00081">
    <property type="entry name" value="GDHRDH"/>
</dbReference>
<dbReference type="Gene3D" id="3.40.50.720">
    <property type="entry name" value="NAD(P)-binding Rossmann-like Domain"/>
    <property type="match status" value="1"/>
</dbReference>
<keyword evidence="7" id="KW-1185">Reference proteome</keyword>
<dbReference type="InterPro" id="IPR002347">
    <property type="entry name" value="SDR_fam"/>
</dbReference>
<dbReference type="OrthoDB" id="2898618at2759"/>
<sequence length="291" mass="31240">MSSRLFDVSHVTAVVTGGATGIGLMITQALVSNGAKVYIISRRQATLDRAVYLYNRGPGSLHSLVGDVSTKEGAIQLAQELERKEPQGIQLLVNNAGIARDDDTKFSSNDGPPDLTSPEAISQYFLRTKDEQFGETFKTNVTGQYFMSMAFLPLLAKGNERSGGYTSSIVNVSSVSGVIKGSSWGQFAYASSKAAFTHLSRMLATTFKDVKVRVNVIAPGVFPSEMTGGSSNQYNKTEMDTKSSIPAGRTGRDEDMAATILFLACKGGEFYNEQILQYPDGGDTLVTPAVK</sequence>
<dbReference type="PRINTS" id="PR00080">
    <property type="entry name" value="SDRFAMILY"/>
</dbReference>
<evidence type="ECO:0000256" key="2">
    <source>
        <dbReference type="ARBA" id="ARBA00022857"/>
    </source>
</evidence>
<dbReference type="PANTHER" id="PTHR43618">
    <property type="entry name" value="7-ALPHA-HYDROXYSTEROID DEHYDROGENASE"/>
    <property type="match status" value="1"/>
</dbReference>
<proteinExistence type="inferred from homology"/>
<evidence type="ECO:0000256" key="3">
    <source>
        <dbReference type="ARBA" id="ARBA00023002"/>
    </source>
</evidence>
<keyword evidence="3" id="KW-0560">Oxidoreductase</keyword>
<dbReference type="Proteomes" id="UP000660729">
    <property type="component" value="Unassembled WGS sequence"/>
</dbReference>
<dbReference type="InterPro" id="IPR036291">
    <property type="entry name" value="NAD(P)-bd_dom_sf"/>
</dbReference>
<keyword evidence="2" id="KW-0521">NADP</keyword>
<comment type="caution">
    <text evidence="6">The sequence shown here is derived from an EMBL/GenBank/DDBJ whole genome shotgun (WGS) entry which is preliminary data.</text>
</comment>
<evidence type="ECO:0000313" key="7">
    <source>
        <dbReference type="Proteomes" id="UP000660729"/>
    </source>
</evidence>
<dbReference type="EMBL" id="JABCIY010000001">
    <property type="protein sequence ID" value="KAF7198267.1"/>
    <property type="molecule type" value="Genomic_DNA"/>
</dbReference>
<dbReference type="PANTHER" id="PTHR43618:SF4">
    <property type="entry name" value="SHORT CHAIN DEHYDROGENASE_REDUCTASE FAMILY (AFU_ORTHOLOGUE AFUA_7G04540)"/>
    <property type="match status" value="1"/>
</dbReference>
<evidence type="ECO:0000256" key="1">
    <source>
        <dbReference type="ARBA" id="ARBA00006484"/>
    </source>
</evidence>
<evidence type="ECO:0000256" key="4">
    <source>
        <dbReference type="RuleBase" id="RU000363"/>
    </source>
</evidence>
<dbReference type="GO" id="GO:0016491">
    <property type="term" value="F:oxidoreductase activity"/>
    <property type="evidence" value="ECO:0007669"/>
    <property type="project" value="UniProtKB-KW"/>
</dbReference>
<evidence type="ECO:0000256" key="5">
    <source>
        <dbReference type="SAM" id="MobiDB-lite"/>
    </source>
</evidence>
<dbReference type="InterPro" id="IPR052178">
    <property type="entry name" value="Sec_Metab_Biosynth_SDR"/>
</dbReference>
<dbReference type="Pfam" id="PF00106">
    <property type="entry name" value="adh_short"/>
    <property type="match status" value="1"/>
</dbReference>
<dbReference type="SUPFAM" id="SSF51735">
    <property type="entry name" value="NAD(P)-binding Rossmann-fold domains"/>
    <property type="match status" value="1"/>
</dbReference>
<dbReference type="AlphaFoldDB" id="A0A8H6VPY6"/>
<gene>
    <name evidence="6" type="ORF">HII31_00006</name>
</gene>
<accession>A0A8H6VPY6</accession>
<evidence type="ECO:0000313" key="6">
    <source>
        <dbReference type="EMBL" id="KAF7198267.1"/>
    </source>
</evidence>
<feature type="region of interest" description="Disordered" evidence="5">
    <location>
        <begin position="228"/>
        <end position="251"/>
    </location>
</feature>
<reference evidence="6" key="1">
    <citation type="submission" date="2020-04" db="EMBL/GenBank/DDBJ databases">
        <title>Draft genome resource of the tomato pathogen Pseudocercospora fuligena.</title>
        <authorList>
            <person name="Zaccaron A."/>
        </authorList>
    </citation>
    <scope>NUCLEOTIDE SEQUENCE</scope>
    <source>
        <strain evidence="6">PF001</strain>
    </source>
</reference>
<organism evidence="6 7">
    <name type="scientific">Pseudocercospora fuligena</name>
    <dbReference type="NCBI Taxonomy" id="685502"/>
    <lineage>
        <taxon>Eukaryota</taxon>
        <taxon>Fungi</taxon>
        <taxon>Dikarya</taxon>
        <taxon>Ascomycota</taxon>
        <taxon>Pezizomycotina</taxon>
        <taxon>Dothideomycetes</taxon>
        <taxon>Dothideomycetidae</taxon>
        <taxon>Mycosphaerellales</taxon>
        <taxon>Mycosphaerellaceae</taxon>
        <taxon>Pseudocercospora</taxon>
    </lineage>
</organism>
<name>A0A8H6VPY6_9PEZI</name>
<comment type="similarity">
    <text evidence="1 4">Belongs to the short-chain dehydrogenases/reductases (SDR) family.</text>
</comment>